<dbReference type="Proteomes" id="UP000241587">
    <property type="component" value="Unassembled WGS sequence"/>
</dbReference>
<feature type="compositionally biased region" description="Basic and acidic residues" evidence="2">
    <location>
        <begin position="340"/>
        <end position="359"/>
    </location>
</feature>
<sequence length="583" mass="65784">MAATLSIGSATSLPAPPFDTVHTNTMSSKQSQPTSGDTINTGSTMFYPQTPTTKALRDQCITQLNKDSVFAPVNLDHLLELLRDHLPIRSNEVMPSDFLGTKPMSNKPHHTPEKFLTPVFHSQDHHWTLVFVSKEGEGSNKAYVTAQHYDPTPNTRHDDNVKKKLQNWLELHYGKGIELKFELIVSSNLWSCTYPEQRSLSGQFVVMAANEIARFEKIISKPEKWNYEPKPFIMGLLDGEHMATRQLSQESSLFVPDDTPIRQTKTSNPATPAPQPKTSSSKKKKHGIPPFKNDCFTPTTPMPVPQSSPESRKRITASPATRRMATDIKTKIGSPTPYKRVNDARHSSEPDSKRRRVEVDVGDRTREIISYLCDQELPTEATSAEESDKRIAELRSCEKRYEEENESLNQSNAQYALHENKLDSVSKECDSLQAEINEQERAIGAAIETYNAQVPEVRNAWQDKMLAAMRGVLEPEKGNLGTKSVEKRQINEILKSAGEELLARQGQVAVAMQEKLSADYEARQAAKWEETNSILHDAARKLKECRDRLKKSVEAGDWLSGFEERRRQRRKEEAVVVNYGSDI</sequence>
<evidence type="ECO:0000313" key="3">
    <source>
        <dbReference type="EMBL" id="PTD07348.1"/>
    </source>
</evidence>
<protein>
    <submittedName>
        <fullName evidence="3">Uncharacterized protein</fullName>
    </submittedName>
</protein>
<name>A0A2T4GUY2_FUSCU</name>
<feature type="region of interest" description="Disordered" evidence="2">
    <location>
        <begin position="251"/>
        <end position="359"/>
    </location>
</feature>
<proteinExistence type="predicted"/>
<evidence type="ECO:0000256" key="1">
    <source>
        <dbReference type="SAM" id="Coils"/>
    </source>
</evidence>
<feature type="compositionally biased region" description="Polar residues" evidence="2">
    <location>
        <begin position="21"/>
        <end position="46"/>
    </location>
</feature>
<dbReference type="OrthoDB" id="5037593at2759"/>
<keyword evidence="1" id="KW-0175">Coiled coil</keyword>
<reference evidence="3 4" key="1">
    <citation type="submission" date="2018-02" db="EMBL/GenBank/DDBJ databases">
        <title>Fusarium culmorum secondary metabolites in fungal-bacterial-plant interactions.</title>
        <authorList>
            <person name="Schmidt R."/>
        </authorList>
    </citation>
    <scope>NUCLEOTIDE SEQUENCE [LARGE SCALE GENOMIC DNA]</scope>
    <source>
        <strain evidence="3 4">PV</strain>
    </source>
</reference>
<evidence type="ECO:0000256" key="2">
    <source>
        <dbReference type="SAM" id="MobiDB-lite"/>
    </source>
</evidence>
<keyword evidence="4" id="KW-1185">Reference proteome</keyword>
<dbReference type="EMBL" id="PVEM01000006">
    <property type="protein sequence ID" value="PTD07348.1"/>
    <property type="molecule type" value="Genomic_DNA"/>
</dbReference>
<evidence type="ECO:0000313" key="4">
    <source>
        <dbReference type="Proteomes" id="UP000241587"/>
    </source>
</evidence>
<feature type="region of interest" description="Disordered" evidence="2">
    <location>
        <begin position="13"/>
        <end position="46"/>
    </location>
</feature>
<organism evidence="3 4">
    <name type="scientific">Fusarium culmorum</name>
    <dbReference type="NCBI Taxonomy" id="5516"/>
    <lineage>
        <taxon>Eukaryota</taxon>
        <taxon>Fungi</taxon>
        <taxon>Dikarya</taxon>
        <taxon>Ascomycota</taxon>
        <taxon>Pezizomycotina</taxon>
        <taxon>Sordariomycetes</taxon>
        <taxon>Hypocreomycetidae</taxon>
        <taxon>Hypocreales</taxon>
        <taxon>Nectriaceae</taxon>
        <taxon>Fusarium</taxon>
    </lineage>
</organism>
<gene>
    <name evidence="3" type="ORF">FCULG_00007132</name>
</gene>
<dbReference type="AlphaFoldDB" id="A0A2T4GUY2"/>
<accession>A0A2T4GUY2</accession>
<dbReference type="OMA" id="YLCDQEL"/>
<comment type="caution">
    <text evidence="3">The sequence shown here is derived from an EMBL/GenBank/DDBJ whole genome shotgun (WGS) entry which is preliminary data.</text>
</comment>
<feature type="coiled-coil region" evidence="1">
    <location>
        <begin position="384"/>
        <end position="449"/>
    </location>
</feature>